<proteinExistence type="predicted"/>
<sequence length="58" mass="6509">MTISSSLKRSCSSPDLRGSPGLMLFSERRWLCAVQPERRHVPKETGRLLWVSIPGKLG</sequence>
<dbReference type="Proteomes" id="UP000028999">
    <property type="component" value="Unassembled WGS sequence"/>
</dbReference>
<keyword evidence="3" id="KW-1185">Reference proteome</keyword>
<dbReference type="Gramene" id="CDY10901">
    <property type="protein sequence ID" value="CDY10901"/>
    <property type="gene ID" value="GSBRNA2T00048808001"/>
</dbReference>
<dbReference type="EMBL" id="LK032007">
    <property type="protein sequence ID" value="CDY10901.1"/>
    <property type="molecule type" value="Genomic_DNA"/>
</dbReference>
<gene>
    <name evidence="2" type="primary">BnaC01g15160D</name>
    <name evidence="2" type="ORF">GSBRNA2T00048808001</name>
</gene>
<evidence type="ECO:0000313" key="3">
    <source>
        <dbReference type="Proteomes" id="UP000028999"/>
    </source>
</evidence>
<organism evidence="2 3">
    <name type="scientific">Brassica napus</name>
    <name type="common">Rape</name>
    <dbReference type="NCBI Taxonomy" id="3708"/>
    <lineage>
        <taxon>Eukaryota</taxon>
        <taxon>Viridiplantae</taxon>
        <taxon>Streptophyta</taxon>
        <taxon>Embryophyta</taxon>
        <taxon>Tracheophyta</taxon>
        <taxon>Spermatophyta</taxon>
        <taxon>Magnoliopsida</taxon>
        <taxon>eudicotyledons</taxon>
        <taxon>Gunneridae</taxon>
        <taxon>Pentapetalae</taxon>
        <taxon>rosids</taxon>
        <taxon>malvids</taxon>
        <taxon>Brassicales</taxon>
        <taxon>Brassicaceae</taxon>
        <taxon>Brassiceae</taxon>
        <taxon>Brassica</taxon>
    </lineage>
</organism>
<feature type="region of interest" description="Disordered" evidence="1">
    <location>
        <begin position="1"/>
        <end position="21"/>
    </location>
</feature>
<evidence type="ECO:0000256" key="1">
    <source>
        <dbReference type="SAM" id="MobiDB-lite"/>
    </source>
</evidence>
<accession>A0A078FC18</accession>
<evidence type="ECO:0000313" key="2">
    <source>
        <dbReference type="EMBL" id="CDY10901.1"/>
    </source>
</evidence>
<feature type="compositionally biased region" description="Polar residues" evidence="1">
    <location>
        <begin position="1"/>
        <end position="13"/>
    </location>
</feature>
<dbReference type="PaxDb" id="3708-A0A078FC18"/>
<protein>
    <submittedName>
        <fullName evidence="2">BnaC01g15160D protein</fullName>
    </submittedName>
</protein>
<dbReference type="AlphaFoldDB" id="A0A078FC18"/>
<name>A0A078FC18_BRANA</name>
<reference evidence="2 3" key="1">
    <citation type="journal article" date="2014" name="Science">
        <title>Plant genetics. Early allopolyploid evolution in the post-Neolithic Brassica napus oilseed genome.</title>
        <authorList>
            <person name="Chalhoub B."/>
            <person name="Denoeud F."/>
            <person name="Liu S."/>
            <person name="Parkin I.A."/>
            <person name="Tang H."/>
            <person name="Wang X."/>
            <person name="Chiquet J."/>
            <person name="Belcram H."/>
            <person name="Tong C."/>
            <person name="Samans B."/>
            <person name="Correa M."/>
            <person name="Da Silva C."/>
            <person name="Just J."/>
            <person name="Falentin C."/>
            <person name="Koh C.S."/>
            <person name="Le Clainche I."/>
            <person name="Bernard M."/>
            <person name="Bento P."/>
            <person name="Noel B."/>
            <person name="Labadie K."/>
            <person name="Alberti A."/>
            <person name="Charles M."/>
            <person name="Arnaud D."/>
            <person name="Guo H."/>
            <person name="Daviaud C."/>
            <person name="Alamery S."/>
            <person name="Jabbari K."/>
            <person name="Zhao M."/>
            <person name="Edger P.P."/>
            <person name="Chelaifa H."/>
            <person name="Tack D."/>
            <person name="Lassalle G."/>
            <person name="Mestiri I."/>
            <person name="Schnel N."/>
            <person name="Le Paslier M.C."/>
            <person name="Fan G."/>
            <person name="Renault V."/>
            <person name="Bayer P.E."/>
            <person name="Golicz A.A."/>
            <person name="Manoli S."/>
            <person name="Lee T.H."/>
            <person name="Thi V.H."/>
            <person name="Chalabi S."/>
            <person name="Hu Q."/>
            <person name="Fan C."/>
            <person name="Tollenaere R."/>
            <person name="Lu Y."/>
            <person name="Battail C."/>
            <person name="Shen J."/>
            <person name="Sidebottom C.H."/>
            <person name="Wang X."/>
            <person name="Canaguier A."/>
            <person name="Chauveau A."/>
            <person name="Berard A."/>
            <person name="Deniot G."/>
            <person name="Guan M."/>
            <person name="Liu Z."/>
            <person name="Sun F."/>
            <person name="Lim Y.P."/>
            <person name="Lyons E."/>
            <person name="Town C.D."/>
            <person name="Bancroft I."/>
            <person name="Wang X."/>
            <person name="Meng J."/>
            <person name="Ma J."/>
            <person name="Pires J.C."/>
            <person name="King G.J."/>
            <person name="Brunel D."/>
            <person name="Delourme R."/>
            <person name="Renard M."/>
            <person name="Aury J.M."/>
            <person name="Adams K.L."/>
            <person name="Batley J."/>
            <person name="Snowdon R.J."/>
            <person name="Tost J."/>
            <person name="Edwards D."/>
            <person name="Zhou Y."/>
            <person name="Hua W."/>
            <person name="Sharpe A.G."/>
            <person name="Paterson A.H."/>
            <person name="Guan C."/>
            <person name="Wincker P."/>
        </authorList>
    </citation>
    <scope>NUCLEOTIDE SEQUENCE [LARGE SCALE GENOMIC DNA]</scope>
    <source>
        <strain evidence="3">cv. Darmor-bzh</strain>
    </source>
</reference>